<reference evidence="1" key="2">
    <citation type="journal article" date="2015" name="Data Brief">
        <title>Shoot transcriptome of the giant reed, Arundo donax.</title>
        <authorList>
            <person name="Barrero R.A."/>
            <person name="Guerrero F.D."/>
            <person name="Moolhuijzen P."/>
            <person name="Goolsby J.A."/>
            <person name="Tidwell J."/>
            <person name="Bellgard S.E."/>
            <person name="Bellgard M.I."/>
        </authorList>
    </citation>
    <scope>NUCLEOTIDE SEQUENCE</scope>
    <source>
        <tissue evidence="1">Shoot tissue taken approximately 20 cm above the soil surface</tissue>
    </source>
</reference>
<accession>A0A0A9GK46</accession>
<dbReference type="AlphaFoldDB" id="A0A0A9GK46"/>
<sequence length="34" mass="3880">MHGPDVVAAMHIYARVLTMSMWYCTTVDRHVLCA</sequence>
<reference evidence="1" key="1">
    <citation type="submission" date="2014-09" db="EMBL/GenBank/DDBJ databases">
        <authorList>
            <person name="Magalhaes I.L.F."/>
            <person name="Oliveira U."/>
            <person name="Santos F.R."/>
            <person name="Vidigal T.H.D.A."/>
            <person name="Brescovit A.D."/>
            <person name="Santos A.J."/>
        </authorList>
    </citation>
    <scope>NUCLEOTIDE SEQUENCE</scope>
    <source>
        <tissue evidence="1">Shoot tissue taken approximately 20 cm above the soil surface</tissue>
    </source>
</reference>
<evidence type="ECO:0000313" key="1">
    <source>
        <dbReference type="EMBL" id="JAE25490.1"/>
    </source>
</evidence>
<dbReference type="EMBL" id="GBRH01172406">
    <property type="protein sequence ID" value="JAE25490.1"/>
    <property type="molecule type" value="Transcribed_RNA"/>
</dbReference>
<name>A0A0A9GK46_ARUDO</name>
<organism evidence="1">
    <name type="scientific">Arundo donax</name>
    <name type="common">Giant reed</name>
    <name type="synonym">Donax arundinaceus</name>
    <dbReference type="NCBI Taxonomy" id="35708"/>
    <lineage>
        <taxon>Eukaryota</taxon>
        <taxon>Viridiplantae</taxon>
        <taxon>Streptophyta</taxon>
        <taxon>Embryophyta</taxon>
        <taxon>Tracheophyta</taxon>
        <taxon>Spermatophyta</taxon>
        <taxon>Magnoliopsida</taxon>
        <taxon>Liliopsida</taxon>
        <taxon>Poales</taxon>
        <taxon>Poaceae</taxon>
        <taxon>PACMAD clade</taxon>
        <taxon>Arundinoideae</taxon>
        <taxon>Arundineae</taxon>
        <taxon>Arundo</taxon>
    </lineage>
</organism>
<proteinExistence type="predicted"/>
<protein>
    <submittedName>
        <fullName evidence="1">Uncharacterized protein</fullName>
    </submittedName>
</protein>